<dbReference type="AlphaFoldDB" id="A0A7J9KBP5"/>
<protein>
    <submittedName>
        <fullName evidence="1">Uncharacterized protein</fullName>
    </submittedName>
</protein>
<comment type="caution">
    <text evidence="1">The sequence shown here is derived from an EMBL/GenBank/DDBJ whole genome shotgun (WGS) entry which is preliminary data.</text>
</comment>
<accession>A0A7J9KBP5</accession>
<keyword evidence="2" id="KW-1185">Reference proteome</keyword>
<feature type="non-terminal residue" evidence="1">
    <location>
        <position position="141"/>
    </location>
</feature>
<feature type="non-terminal residue" evidence="1">
    <location>
        <position position="1"/>
    </location>
</feature>
<dbReference type="Proteomes" id="UP000593575">
    <property type="component" value="Unassembled WGS sequence"/>
</dbReference>
<proteinExistence type="predicted"/>
<sequence length="141" mass="16161">VADLINIESATWKLEALRKLFDEEQGGATEGYAITEFLEQIMETKSCDMYIPNNFVVDVTIVEARACLQAVTVAKELRFQRLVEIKERAQRFKELTFRFEGRSMNQVEIHRDFLRVVDLWEQDDGCSDADEGCRGDGATAF</sequence>
<evidence type="ECO:0000313" key="2">
    <source>
        <dbReference type="Proteomes" id="UP000593575"/>
    </source>
</evidence>
<organism evidence="1 2">
    <name type="scientific">Gossypium armourianum</name>
    <dbReference type="NCBI Taxonomy" id="34283"/>
    <lineage>
        <taxon>Eukaryota</taxon>
        <taxon>Viridiplantae</taxon>
        <taxon>Streptophyta</taxon>
        <taxon>Embryophyta</taxon>
        <taxon>Tracheophyta</taxon>
        <taxon>Spermatophyta</taxon>
        <taxon>Magnoliopsida</taxon>
        <taxon>eudicotyledons</taxon>
        <taxon>Gunneridae</taxon>
        <taxon>Pentapetalae</taxon>
        <taxon>rosids</taxon>
        <taxon>malvids</taxon>
        <taxon>Malvales</taxon>
        <taxon>Malvaceae</taxon>
        <taxon>Malvoideae</taxon>
        <taxon>Gossypium</taxon>
    </lineage>
</organism>
<name>A0A7J9KBP5_9ROSI</name>
<evidence type="ECO:0000313" key="1">
    <source>
        <dbReference type="EMBL" id="MBA0843887.1"/>
    </source>
</evidence>
<reference evidence="1 2" key="1">
    <citation type="journal article" date="2019" name="Genome Biol. Evol.">
        <title>Insights into the evolution of the New World diploid cottons (Gossypium, subgenus Houzingenia) based on genome sequencing.</title>
        <authorList>
            <person name="Grover C.E."/>
            <person name="Arick M.A. 2nd"/>
            <person name="Thrash A."/>
            <person name="Conover J.L."/>
            <person name="Sanders W.S."/>
            <person name="Peterson D.G."/>
            <person name="Frelichowski J.E."/>
            <person name="Scheffler J.A."/>
            <person name="Scheffler B.E."/>
            <person name="Wendel J.F."/>
        </authorList>
    </citation>
    <scope>NUCLEOTIDE SEQUENCE [LARGE SCALE GENOMIC DNA]</scope>
    <source>
        <strain evidence="1">6</strain>
        <tissue evidence="1">Leaf</tissue>
    </source>
</reference>
<gene>
    <name evidence="1" type="ORF">Goarm_001037</name>
</gene>
<dbReference type="EMBL" id="JABFAE010000013">
    <property type="protein sequence ID" value="MBA0843887.1"/>
    <property type="molecule type" value="Genomic_DNA"/>
</dbReference>